<dbReference type="EMBL" id="JACYXC010000001">
    <property type="protein sequence ID" value="MBH5333422.1"/>
    <property type="molecule type" value="Genomic_DNA"/>
</dbReference>
<name>A0ABS0NE40_9ACTN</name>
<evidence type="ECO:0000259" key="3">
    <source>
        <dbReference type="Pfam" id="PF08124"/>
    </source>
</evidence>
<evidence type="ECO:0000313" key="5">
    <source>
        <dbReference type="Proteomes" id="UP000807371"/>
    </source>
</evidence>
<dbReference type="PANTHER" id="PTHR38481">
    <property type="entry name" value="HYALURONATE LYASE"/>
    <property type="match status" value="1"/>
</dbReference>
<reference evidence="4 5" key="1">
    <citation type="submission" date="2020-09" db="EMBL/GenBank/DDBJ databases">
        <title>Biosynthesis of the nuclear factor of activated T cells inhibitor NFAT-133 and its congeners in Streptomyces pactum.</title>
        <authorList>
            <person name="Zhou W."/>
            <person name="Posri P."/>
            <person name="Abugrain M.E."/>
            <person name="Weisberg A.J."/>
            <person name="Chang J.H."/>
            <person name="Mahmud T."/>
        </authorList>
    </citation>
    <scope>NUCLEOTIDE SEQUENCE [LARGE SCALE GENOMIC DNA]</scope>
    <source>
        <strain evidence="4 5">ATCC 27456</strain>
    </source>
</reference>
<dbReference type="InterPro" id="IPR011013">
    <property type="entry name" value="Gal_mutarotase_sf_dom"/>
</dbReference>
<dbReference type="InterPro" id="IPR014718">
    <property type="entry name" value="GH-type_carb-bd"/>
</dbReference>
<dbReference type="Pfam" id="PF02278">
    <property type="entry name" value="Lyase_8"/>
    <property type="match status" value="1"/>
</dbReference>
<feature type="domain" description="Polysaccharide lyase 8 N-terminal alpha-helical" evidence="3">
    <location>
        <begin position="81"/>
        <end position="270"/>
    </location>
</feature>
<protein>
    <submittedName>
        <fullName evidence="4">Silent information regulator protein Sir2</fullName>
    </submittedName>
</protein>
<evidence type="ECO:0000259" key="2">
    <source>
        <dbReference type="Pfam" id="PF02278"/>
    </source>
</evidence>
<dbReference type="Pfam" id="PF08124">
    <property type="entry name" value="Lyase_8_N"/>
    <property type="match status" value="1"/>
</dbReference>
<dbReference type="Gene3D" id="1.50.10.100">
    <property type="entry name" value="Chondroitin AC/alginate lyase"/>
    <property type="match status" value="1"/>
</dbReference>
<dbReference type="PANTHER" id="PTHR38481:SF1">
    <property type="entry name" value="HYALURONATE LYASE"/>
    <property type="match status" value="1"/>
</dbReference>
<feature type="domain" description="Polysaccharide lyase family 8 central" evidence="2">
    <location>
        <begin position="309"/>
        <end position="550"/>
    </location>
</feature>
<dbReference type="Gene3D" id="2.70.98.10">
    <property type="match status" value="1"/>
</dbReference>
<proteinExistence type="inferred from homology"/>
<sequence>MRDLHLARGRLRRELLATLPRGPRAGRPAELPTAVGTWPDIDYTDRDGAAFRPLEHLDRALRLAADGAHRAAALRALDAWRRLGPRSENWWYNEIGAPQAVGDALMLLADGLGARERRRWGHWLAGCAGPVALTGQNLVWAQGIVLRHGLLVADTTLVRSAVAAMSGVLRRTGGEGIQEDLSFHQHGAQLYAGGYGSALAADLARWIHVLHGTRWAFGAPEVAVLTDFLLDGQQWAVHGGGFDFTTMGREVSRAHAHRATAALRRATSGLLAADAPRRAELAAFDARLARAGAVAPDAAAVPSGPVGCRYYPRSDYLVHRRPTWSLSVRMSSTRTVPTESMNGENLRGRHLGDGVAAIRVGDRHQDGYRAVIPVWDWGRLPGVTAEQHPDPAALFPRPNDRHGACADVGGWTDGRHGIAVMRLAGTDRIADGWKAWFCFDDVFVALGTGITAPEAAGPVVTTIDQRLAEGPMTVESGGRPRYVHHGRVGYVPLSGPDTLFATVVRRTGSWAEISTTGSAERLSAEVFSVGFRHGPGPVGASFACLVVPDADRAATAARAASPEVTVLANAPGLQSVRCHRSGVTLTVRHGANGLELGPLSARS</sequence>
<dbReference type="InterPro" id="IPR038970">
    <property type="entry name" value="Lyase_8"/>
</dbReference>
<evidence type="ECO:0000256" key="1">
    <source>
        <dbReference type="ARBA" id="ARBA00006699"/>
    </source>
</evidence>
<keyword evidence="5" id="KW-1185">Reference proteome</keyword>
<gene>
    <name evidence="4" type="ORF">IHE55_00830</name>
</gene>
<dbReference type="InterPro" id="IPR012970">
    <property type="entry name" value="Lyase_8_alpha_N"/>
</dbReference>
<accession>A0ABS0NE40</accession>
<dbReference type="RefSeq" id="WP_197987242.1">
    <property type="nucleotide sequence ID" value="NZ_JACYXC010000001.1"/>
</dbReference>
<dbReference type="InterPro" id="IPR008929">
    <property type="entry name" value="Chondroitin_lyas"/>
</dbReference>
<organism evidence="4 5">
    <name type="scientific">Streptomyces pactum</name>
    <dbReference type="NCBI Taxonomy" id="68249"/>
    <lineage>
        <taxon>Bacteria</taxon>
        <taxon>Bacillati</taxon>
        <taxon>Actinomycetota</taxon>
        <taxon>Actinomycetes</taxon>
        <taxon>Kitasatosporales</taxon>
        <taxon>Streptomycetaceae</taxon>
        <taxon>Streptomyces</taxon>
    </lineage>
</organism>
<evidence type="ECO:0000313" key="4">
    <source>
        <dbReference type="EMBL" id="MBH5333422.1"/>
    </source>
</evidence>
<dbReference type="InterPro" id="IPR003159">
    <property type="entry name" value="Lyase_8_central_dom"/>
</dbReference>
<comment type="similarity">
    <text evidence="1">Belongs to the polysaccharide lyase 8 family.</text>
</comment>
<dbReference type="SUPFAM" id="SSF74650">
    <property type="entry name" value="Galactose mutarotase-like"/>
    <property type="match status" value="1"/>
</dbReference>
<comment type="caution">
    <text evidence="4">The sequence shown here is derived from an EMBL/GenBank/DDBJ whole genome shotgun (WGS) entry which is preliminary data.</text>
</comment>
<dbReference type="Proteomes" id="UP000807371">
    <property type="component" value="Unassembled WGS sequence"/>
</dbReference>
<dbReference type="SUPFAM" id="SSF48230">
    <property type="entry name" value="Chondroitin AC/alginate lyase"/>
    <property type="match status" value="1"/>
</dbReference>